<evidence type="ECO:0000313" key="4">
    <source>
        <dbReference type="Proteomes" id="UP000224567"/>
    </source>
</evidence>
<keyword evidence="4" id="KW-1185">Reference proteome</keyword>
<dbReference type="GO" id="GO:0019005">
    <property type="term" value="C:SCF ubiquitin ligase complex"/>
    <property type="evidence" value="ECO:0007669"/>
    <property type="project" value="TreeGrafter"/>
</dbReference>
<name>A0A2G2WP86_CAPBA</name>
<dbReference type="Pfam" id="PF12937">
    <property type="entry name" value="F-box-like"/>
    <property type="match status" value="1"/>
</dbReference>
<feature type="domain" description="F-box" evidence="2">
    <location>
        <begin position="113"/>
        <end position="154"/>
    </location>
</feature>
<dbReference type="GO" id="GO:0031146">
    <property type="term" value="P:SCF-dependent proteasomal ubiquitin-dependent protein catabolic process"/>
    <property type="evidence" value="ECO:0007669"/>
    <property type="project" value="TreeGrafter"/>
</dbReference>
<dbReference type="InterPro" id="IPR001810">
    <property type="entry name" value="F-box_dom"/>
</dbReference>
<proteinExistence type="predicted"/>
<dbReference type="SUPFAM" id="SSF81383">
    <property type="entry name" value="F-box domain"/>
    <property type="match status" value="1"/>
</dbReference>
<gene>
    <name evidence="3" type="ORF">CQW23_16128</name>
</gene>
<dbReference type="STRING" id="33114.A0A2G2WP86"/>
<dbReference type="InterPro" id="IPR036047">
    <property type="entry name" value="F-box-like_dom_sf"/>
</dbReference>
<feature type="region of interest" description="Disordered" evidence="1">
    <location>
        <begin position="497"/>
        <end position="536"/>
    </location>
</feature>
<dbReference type="Proteomes" id="UP000224567">
    <property type="component" value="Unassembled WGS sequence"/>
</dbReference>
<evidence type="ECO:0000313" key="3">
    <source>
        <dbReference type="EMBL" id="PHT46970.1"/>
    </source>
</evidence>
<reference evidence="3 4" key="1">
    <citation type="journal article" date="2017" name="Genome Biol.">
        <title>New reference genome sequences of hot pepper reveal the massive evolution of plant disease-resistance genes by retroduplication.</title>
        <authorList>
            <person name="Kim S."/>
            <person name="Park J."/>
            <person name="Yeom S.I."/>
            <person name="Kim Y.M."/>
            <person name="Seo E."/>
            <person name="Kim K.T."/>
            <person name="Kim M.S."/>
            <person name="Lee J.M."/>
            <person name="Cheong K."/>
            <person name="Shin H.S."/>
            <person name="Kim S.B."/>
            <person name="Han K."/>
            <person name="Lee J."/>
            <person name="Park M."/>
            <person name="Lee H.A."/>
            <person name="Lee H.Y."/>
            <person name="Lee Y."/>
            <person name="Oh S."/>
            <person name="Lee J.H."/>
            <person name="Choi E."/>
            <person name="Choi E."/>
            <person name="Lee S.E."/>
            <person name="Jeon J."/>
            <person name="Kim H."/>
            <person name="Choi G."/>
            <person name="Song H."/>
            <person name="Lee J."/>
            <person name="Lee S.C."/>
            <person name="Kwon J.K."/>
            <person name="Lee H.Y."/>
            <person name="Koo N."/>
            <person name="Hong Y."/>
            <person name="Kim R.W."/>
            <person name="Kang W.H."/>
            <person name="Huh J.H."/>
            <person name="Kang B.C."/>
            <person name="Yang T.J."/>
            <person name="Lee Y.H."/>
            <person name="Bennetzen J.L."/>
            <person name="Choi D."/>
        </authorList>
    </citation>
    <scope>NUCLEOTIDE SEQUENCE [LARGE SCALE GENOMIC DNA]</scope>
    <source>
        <strain evidence="4">cv. PBC81</strain>
    </source>
</reference>
<feature type="region of interest" description="Disordered" evidence="1">
    <location>
        <begin position="1"/>
        <end position="28"/>
    </location>
</feature>
<dbReference type="SUPFAM" id="SSF52047">
    <property type="entry name" value="RNI-like"/>
    <property type="match status" value="1"/>
</dbReference>
<reference evidence="4" key="2">
    <citation type="journal article" date="2017" name="J. Anim. Genet.">
        <title>Multiple reference genome sequences of hot pepper reveal the massive evolution of plant disease resistance genes by retroduplication.</title>
        <authorList>
            <person name="Kim S."/>
            <person name="Park J."/>
            <person name="Yeom S.-I."/>
            <person name="Kim Y.-M."/>
            <person name="Seo E."/>
            <person name="Kim K.-T."/>
            <person name="Kim M.-S."/>
            <person name="Lee J.M."/>
            <person name="Cheong K."/>
            <person name="Shin H.-S."/>
            <person name="Kim S.-B."/>
            <person name="Han K."/>
            <person name="Lee J."/>
            <person name="Park M."/>
            <person name="Lee H.-A."/>
            <person name="Lee H.-Y."/>
            <person name="Lee Y."/>
            <person name="Oh S."/>
            <person name="Lee J.H."/>
            <person name="Choi E."/>
            <person name="Choi E."/>
            <person name="Lee S.E."/>
            <person name="Jeon J."/>
            <person name="Kim H."/>
            <person name="Choi G."/>
            <person name="Song H."/>
            <person name="Lee J."/>
            <person name="Lee S.-C."/>
            <person name="Kwon J.-K."/>
            <person name="Lee H.-Y."/>
            <person name="Koo N."/>
            <person name="Hong Y."/>
            <person name="Kim R.W."/>
            <person name="Kang W.-H."/>
            <person name="Huh J.H."/>
            <person name="Kang B.-C."/>
            <person name="Yang T.-J."/>
            <person name="Lee Y.-H."/>
            <person name="Bennetzen J.L."/>
            <person name="Choi D."/>
        </authorList>
    </citation>
    <scope>NUCLEOTIDE SEQUENCE [LARGE SCALE GENOMIC DNA]</scope>
    <source>
        <strain evidence="4">cv. PBC81</strain>
    </source>
</reference>
<evidence type="ECO:0000256" key="1">
    <source>
        <dbReference type="SAM" id="MobiDB-lite"/>
    </source>
</evidence>
<sequence length="536" mass="58240">METLLLHRSSPAAIPNPNPKRPCCSSASGLNPSFTTSSNTSKSNIDVDVLLESFLGLSESSIDLSFDRILSFKASDSEQDDVIDRALQLGSALVEAGRRSARKRASMHNGVVWALPSDLTIKVFSLLDTQSLCYAAAACSFFQNCAVDPACYVDIDLITVVPRVNNAVVATMVQRAGKVPQSLKLGCVPGPLASSSGSSQPLVNCIRKSTDTARFSWNDKRSRQGKESSILTRSCLAPLSANGESTPGACLRRLHLYNIERLDSTSLTAALSACPSLLDLEIVGLNVESRQTLESISTFCPLIERIFFESSKTGRDDSLKLPTCNDLVNNCPHLSSLSLRGFRLHDYKARVLIKGFRKLRYIDFSTSYSITGAFLKNLGGGRASGSLLQVLILRDCMHLKEVEVARFLEAVLAGDFGHLNYLDISNREGLVSEGDRNHRCYSPSFIPVARLLDERPNLCVLAEFPLEGSFNDIEFDSGDMDSEMNLPSHLIMSTSDSSSSFMSISESSYNSDPSSGSDDSSSGYDESSDDVDHVSI</sequence>
<dbReference type="InterPro" id="IPR032675">
    <property type="entry name" value="LRR_dom_sf"/>
</dbReference>
<feature type="compositionally biased region" description="Low complexity" evidence="1">
    <location>
        <begin position="497"/>
        <end position="525"/>
    </location>
</feature>
<accession>A0A2G2WP86</accession>
<dbReference type="OrthoDB" id="10257471at2759"/>
<dbReference type="EMBL" id="MLFT02000006">
    <property type="protein sequence ID" value="PHT46970.1"/>
    <property type="molecule type" value="Genomic_DNA"/>
</dbReference>
<protein>
    <recommendedName>
        <fullName evidence="2">F-box domain-containing protein</fullName>
    </recommendedName>
</protein>
<dbReference type="Gene3D" id="3.80.10.10">
    <property type="entry name" value="Ribonuclease Inhibitor"/>
    <property type="match status" value="1"/>
</dbReference>
<dbReference type="AlphaFoldDB" id="A0A2G2WP86"/>
<organism evidence="3 4">
    <name type="scientific">Capsicum baccatum</name>
    <name type="common">Peruvian pepper</name>
    <dbReference type="NCBI Taxonomy" id="33114"/>
    <lineage>
        <taxon>Eukaryota</taxon>
        <taxon>Viridiplantae</taxon>
        <taxon>Streptophyta</taxon>
        <taxon>Embryophyta</taxon>
        <taxon>Tracheophyta</taxon>
        <taxon>Spermatophyta</taxon>
        <taxon>Magnoliopsida</taxon>
        <taxon>eudicotyledons</taxon>
        <taxon>Gunneridae</taxon>
        <taxon>Pentapetalae</taxon>
        <taxon>asterids</taxon>
        <taxon>lamiids</taxon>
        <taxon>Solanales</taxon>
        <taxon>Solanaceae</taxon>
        <taxon>Solanoideae</taxon>
        <taxon>Capsiceae</taxon>
        <taxon>Capsicum</taxon>
    </lineage>
</organism>
<evidence type="ECO:0000259" key="2">
    <source>
        <dbReference type="Pfam" id="PF12937"/>
    </source>
</evidence>
<comment type="caution">
    <text evidence="3">The sequence shown here is derived from an EMBL/GenBank/DDBJ whole genome shotgun (WGS) entry which is preliminary data.</text>
</comment>
<dbReference type="PANTHER" id="PTHR16134:SF73">
    <property type="entry name" value="F-BOX DOMAIN-CONTAINING PROTEIN"/>
    <property type="match status" value="1"/>
</dbReference>
<dbReference type="PANTHER" id="PTHR16134">
    <property type="entry name" value="F-BOX/TPR REPEAT PROTEIN POF3"/>
    <property type="match status" value="1"/>
</dbReference>